<dbReference type="EMBL" id="JAWDGP010005274">
    <property type="protein sequence ID" value="KAK3758300.1"/>
    <property type="molecule type" value="Genomic_DNA"/>
</dbReference>
<organism evidence="2 3">
    <name type="scientific">Elysia crispata</name>
    <name type="common">lettuce slug</name>
    <dbReference type="NCBI Taxonomy" id="231223"/>
    <lineage>
        <taxon>Eukaryota</taxon>
        <taxon>Metazoa</taxon>
        <taxon>Spiralia</taxon>
        <taxon>Lophotrochozoa</taxon>
        <taxon>Mollusca</taxon>
        <taxon>Gastropoda</taxon>
        <taxon>Heterobranchia</taxon>
        <taxon>Euthyneura</taxon>
        <taxon>Panpulmonata</taxon>
        <taxon>Sacoglossa</taxon>
        <taxon>Placobranchoidea</taxon>
        <taxon>Plakobranchidae</taxon>
        <taxon>Elysia</taxon>
    </lineage>
</organism>
<dbReference type="AlphaFoldDB" id="A0AAE0YWD1"/>
<sequence>MKNLLPIASKRAEIRHKYESSGINFPLDGSCMSLPKLIKNQTASLYVDLFTDYPIHLVILRGKLLSARRASISVRIDGTFYKNVLFSNEIKFSYTPVPSGRVLAISTDVKINVCFVEIYTCMLGKTGSQCNQDCAPGFYGLSCKEQCECVSSTPCDRTTGVCPSGCSSASQGASEPCYYPVVKAAHLDIFSATETTATSIIQGPSKDLMSTKVYKASEPCITVKTECASKSLYLEMGLTKPIALYGVEMTFTEFYLPAPFAMYITSDGKPCYGLTSNNNSLELRKHIFKCHRSDTAGKYILVRFSTYNKTSVMNVTGVGIHVCKFKALECSSGFYGPNCRQVCSCVENDCDKTTGMCPKDRCSVNSKGPYCSSINILPNANVVRKKHYDSRSATSQSQVQTSAPYSWLAIEFDGVYTINSFTLTLADDTEDPHRSVQVIMDPNISIDNTSMGDYLDLPGLPCVVKDPGKGQVTHHLTCPGLARTVVLVVVSDSSFLDVSSADIQVWTCVDGMFGASCEQTCNCKNTLERCDKISGSCLSGCARGYKGKNCLQACRKNDPDPTCPTQTCHCMGIDQADCGPEVALCTSGCQAGWMGLSCTLPCPIGYFGVNCEEKCGNCLYGNQTTLNMTRTCLPTNGTCLLGCADPNDTTEACRIATDSPTQSRTSRARLLAQSFREARYQKVLEIASVRVILGLVGMTLGCATLVILVCCSLKCYWDRVAHNKRLNEKRVEMVVRRAMNSKMDKQLRGDHQAFHEAFMKRDIMKKLGEKSRDSQTSKALAKAKAEAIRLMIVEMEAQRRINKSGAEPENEEDEEQDPDQKVAFWILKQDFSELIDRRKKRLREYQGNILHITESPYRISDVSLIPDIHKLYDDVENLGIP</sequence>
<reference evidence="2" key="1">
    <citation type="journal article" date="2023" name="G3 (Bethesda)">
        <title>A reference genome for the long-term kleptoplast-retaining sea slug Elysia crispata morphotype clarki.</title>
        <authorList>
            <person name="Eastman K.E."/>
            <person name="Pendleton A.L."/>
            <person name="Shaikh M.A."/>
            <person name="Suttiyut T."/>
            <person name="Ogas R."/>
            <person name="Tomko P."/>
            <person name="Gavelis G."/>
            <person name="Widhalm J.R."/>
            <person name="Wisecaver J.H."/>
        </authorList>
    </citation>
    <scope>NUCLEOTIDE SEQUENCE</scope>
    <source>
        <strain evidence="2">ECLA1</strain>
    </source>
</reference>
<keyword evidence="3" id="KW-1185">Reference proteome</keyword>
<keyword evidence="1" id="KW-1133">Transmembrane helix</keyword>
<dbReference type="Proteomes" id="UP001283361">
    <property type="component" value="Unassembled WGS sequence"/>
</dbReference>
<feature type="transmembrane region" description="Helical" evidence="1">
    <location>
        <begin position="691"/>
        <end position="717"/>
    </location>
</feature>
<dbReference type="PANTHER" id="PTHR24035">
    <property type="entry name" value="MULTIPLE EPIDERMAL GROWTH FACTOR-LIKE DOMAINS PROTEIN"/>
    <property type="match status" value="1"/>
</dbReference>
<evidence type="ECO:0000313" key="3">
    <source>
        <dbReference type="Proteomes" id="UP001283361"/>
    </source>
</evidence>
<evidence type="ECO:0000313" key="2">
    <source>
        <dbReference type="EMBL" id="KAK3758300.1"/>
    </source>
</evidence>
<accession>A0AAE0YWD1</accession>
<evidence type="ECO:0000256" key="1">
    <source>
        <dbReference type="SAM" id="Phobius"/>
    </source>
</evidence>
<gene>
    <name evidence="2" type="ORF">RRG08_004121</name>
</gene>
<proteinExistence type="predicted"/>
<dbReference type="Gene3D" id="2.170.300.10">
    <property type="entry name" value="Tie2 ligand-binding domain superfamily"/>
    <property type="match status" value="3"/>
</dbReference>
<name>A0AAE0YWD1_9GAST</name>
<keyword evidence="1" id="KW-0472">Membrane</keyword>
<protein>
    <submittedName>
        <fullName evidence="2">Uncharacterized protein</fullName>
    </submittedName>
</protein>
<keyword evidence="1" id="KW-0812">Transmembrane</keyword>
<dbReference type="InterPro" id="IPR052108">
    <property type="entry name" value="MEGF/SIB"/>
</dbReference>
<dbReference type="PANTHER" id="PTHR24035:SF109">
    <property type="entry name" value="PROTEIN DRAPER"/>
    <property type="match status" value="1"/>
</dbReference>
<comment type="caution">
    <text evidence="2">The sequence shown here is derived from an EMBL/GenBank/DDBJ whole genome shotgun (WGS) entry which is preliminary data.</text>
</comment>